<sequence>MTPRRSRIRAITVLGTVSLLAIFAGCRGARRGATSVTPGTTAAVSDSARRSGARADSVRADSMRADSLAVLAKAAAKDSAATRDSSALATARRDSLAAAKSRPAKKAVSSGTSRNCVLDFADSPPETRLLYTRLPDSTANTFIGGGFVGRCQGENNRISADSAEQFESAGIVNMYGNVVYEEPNKLRVTAAHATYFTREGRLFADGGVVATQLASGSTFSGPNIEYYRVMPGRPVAKLVAPNRPTAQLIEKDSTGKPGQPTVVTADRFEDVGDTLVLGWGDVIITREKIIGRSDSLAYNKTTQLARLVRAARIRSLDTAQAFTLNGDTIDLFTTDKKLDRVFALHSATATNKDLVINAERIDLRLKEQKIDEAYAFGKGRARAKTPQQDVEADSMRIVLTDQRPREVRAIGGAVAKGVADTLKIKSADRDMLRGDSLFAYFDTAQVAADTSKQTRIKEIRAFGNASSLFQIASKKGPTAPPALNYVRGQRIFVQFDTGSVRDVRVDSSASGLYLEPAPDSLADSTVRKPPAKKPPLAPVAPLPEPPAPMYAPMSAAVVTISRRPS</sequence>
<reference evidence="2 3" key="1">
    <citation type="submission" date="2020-05" db="EMBL/GenBank/DDBJ databases">
        <title>Complete genome sequence of Gemmatimonas greenlandica TET16.</title>
        <authorList>
            <person name="Zeng Y."/>
        </authorList>
    </citation>
    <scope>NUCLEOTIDE SEQUENCE [LARGE SCALE GENOMIC DNA]</scope>
    <source>
        <strain evidence="2 3">TET16</strain>
    </source>
</reference>
<dbReference type="EMBL" id="CP053085">
    <property type="protein sequence ID" value="QJR35082.1"/>
    <property type="molecule type" value="Genomic_DNA"/>
</dbReference>
<feature type="compositionally biased region" description="Pro residues" evidence="1">
    <location>
        <begin position="532"/>
        <end position="545"/>
    </location>
</feature>
<keyword evidence="3" id="KW-1185">Reference proteome</keyword>
<feature type="region of interest" description="Disordered" evidence="1">
    <location>
        <begin position="516"/>
        <end position="545"/>
    </location>
</feature>
<evidence type="ECO:0000256" key="1">
    <source>
        <dbReference type="SAM" id="MobiDB-lite"/>
    </source>
</evidence>
<name>A0A6M4IQG7_9BACT</name>
<dbReference type="PROSITE" id="PS51257">
    <property type="entry name" value="PROKAR_LIPOPROTEIN"/>
    <property type="match status" value="1"/>
</dbReference>
<evidence type="ECO:0008006" key="4">
    <source>
        <dbReference type="Google" id="ProtNLM"/>
    </source>
</evidence>
<dbReference type="KEGG" id="ggr:HKW67_05945"/>
<evidence type="ECO:0000313" key="3">
    <source>
        <dbReference type="Proteomes" id="UP000500938"/>
    </source>
</evidence>
<feature type="compositionally biased region" description="Polar residues" evidence="1">
    <location>
        <begin position="34"/>
        <end position="44"/>
    </location>
</feature>
<gene>
    <name evidence="2" type="ORF">HKW67_05945</name>
</gene>
<accession>A0A6M4IQG7</accession>
<evidence type="ECO:0000313" key="2">
    <source>
        <dbReference type="EMBL" id="QJR35082.1"/>
    </source>
</evidence>
<dbReference type="Proteomes" id="UP000500938">
    <property type="component" value="Chromosome"/>
</dbReference>
<protein>
    <recommendedName>
        <fullName evidence="4">Organic solvent tolerance-like N-terminal domain-containing protein</fullName>
    </recommendedName>
</protein>
<proteinExistence type="predicted"/>
<dbReference type="Gene3D" id="2.60.450.10">
    <property type="entry name" value="Lipopolysaccharide (LPS) transport protein A like domain"/>
    <property type="match status" value="1"/>
</dbReference>
<dbReference type="AlphaFoldDB" id="A0A6M4IQG7"/>
<feature type="region of interest" description="Disordered" evidence="1">
    <location>
        <begin position="31"/>
        <end position="58"/>
    </location>
</feature>
<organism evidence="2 3">
    <name type="scientific">Gemmatimonas groenlandica</name>
    <dbReference type="NCBI Taxonomy" id="2732249"/>
    <lineage>
        <taxon>Bacteria</taxon>
        <taxon>Pseudomonadati</taxon>
        <taxon>Gemmatimonadota</taxon>
        <taxon>Gemmatimonadia</taxon>
        <taxon>Gemmatimonadales</taxon>
        <taxon>Gemmatimonadaceae</taxon>
        <taxon>Gemmatimonas</taxon>
    </lineage>
</organism>
<dbReference type="RefSeq" id="WP_171224511.1">
    <property type="nucleotide sequence ID" value="NZ_CP053085.1"/>
</dbReference>